<organism evidence="2 3">
    <name type="scientific">Psilocybe cf. subviscida</name>
    <dbReference type="NCBI Taxonomy" id="2480587"/>
    <lineage>
        <taxon>Eukaryota</taxon>
        <taxon>Fungi</taxon>
        <taxon>Dikarya</taxon>
        <taxon>Basidiomycota</taxon>
        <taxon>Agaricomycotina</taxon>
        <taxon>Agaricomycetes</taxon>
        <taxon>Agaricomycetidae</taxon>
        <taxon>Agaricales</taxon>
        <taxon>Agaricineae</taxon>
        <taxon>Strophariaceae</taxon>
        <taxon>Psilocybe</taxon>
    </lineage>
</organism>
<gene>
    <name evidence="2" type="ORF">D9619_004875</name>
</gene>
<name>A0A8H5F844_9AGAR</name>
<proteinExistence type="predicted"/>
<dbReference type="Proteomes" id="UP000567179">
    <property type="component" value="Unassembled WGS sequence"/>
</dbReference>
<keyword evidence="3" id="KW-1185">Reference proteome</keyword>
<comment type="caution">
    <text evidence="2">The sequence shown here is derived from an EMBL/GenBank/DDBJ whole genome shotgun (WGS) entry which is preliminary data.</text>
</comment>
<dbReference type="AlphaFoldDB" id="A0A8H5F844"/>
<dbReference type="EMBL" id="JAACJJ010000014">
    <property type="protein sequence ID" value="KAF5327042.1"/>
    <property type="molecule type" value="Genomic_DNA"/>
</dbReference>
<dbReference type="OrthoDB" id="2576496at2759"/>
<reference evidence="2 3" key="1">
    <citation type="journal article" date="2020" name="ISME J.">
        <title>Uncovering the hidden diversity of litter-decomposition mechanisms in mushroom-forming fungi.</title>
        <authorList>
            <person name="Floudas D."/>
            <person name="Bentzer J."/>
            <person name="Ahren D."/>
            <person name="Johansson T."/>
            <person name="Persson P."/>
            <person name="Tunlid A."/>
        </authorList>
    </citation>
    <scope>NUCLEOTIDE SEQUENCE [LARGE SCALE GENOMIC DNA]</scope>
    <source>
        <strain evidence="2 3">CBS 101986</strain>
    </source>
</reference>
<accession>A0A8H5F844</accession>
<feature type="region of interest" description="Disordered" evidence="1">
    <location>
        <begin position="73"/>
        <end position="96"/>
    </location>
</feature>
<protein>
    <submittedName>
        <fullName evidence="2">Uncharacterized protein</fullName>
    </submittedName>
</protein>
<sequence length="154" mass="17128">MRRIDGRNAICGTVDATDDLPFSGSGLDEHWRLEFTHSRPSQRYSRPVPATSVSVLLATEHLAPPLKVSGFRSEHYGAEKENNDEDEGKKAGYAETMSTSSDAVKLGLDTVLQVAKDTIKPGGWTCEWNVAPDLKTPEYCRLVLNSWTSYFKYS</sequence>
<evidence type="ECO:0000313" key="3">
    <source>
        <dbReference type="Proteomes" id="UP000567179"/>
    </source>
</evidence>
<evidence type="ECO:0000313" key="2">
    <source>
        <dbReference type="EMBL" id="KAF5327042.1"/>
    </source>
</evidence>
<feature type="compositionally biased region" description="Basic and acidic residues" evidence="1">
    <location>
        <begin position="73"/>
        <end position="92"/>
    </location>
</feature>
<evidence type="ECO:0000256" key="1">
    <source>
        <dbReference type="SAM" id="MobiDB-lite"/>
    </source>
</evidence>